<organism evidence="1 2">
    <name type="scientific">Aeromicrobium fastidiosum</name>
    <dbReference type="NCBI Taxonomy" id="52699"/>
    <lineage>
        <taxon>Bacteria</taxon>
        <taxon>Bacillati</taxon>
        <taxon>Actinomycetota</taxon>
        <taxon>Actinomycetes</taxon>
        <taxon>Propionibacteriales</taxon>
        <taxon>Nocardioidaceae</taxon>
        <taxon>Aeromicrobium</taxon>
    </lineage>
</organism>
<dbReference type="EMBL" id="SDPP02000001">
    <property type="protein sequence ID" value="KAA1380464.1"/>
    <property type="molecule type" value="Genomic_DNA"/>
</dbReference>
<reference evidence="1" key="1">
    <citation type="submission" date="2019-09" db="EMBL/GenBank/DDBJ databases">
        <authorList>
            <person name="Li J."/>
        </authorList>
    </citation>
    <scope>NUCLEOTIDE SEQUENCE [LARGE SCALE GENOMIC DNA]</scope>
    <source>
        <strain evidence="1">NRBC 14897</strain>
    </source>
</reference>
<gene>
    <name evidence="1" type="ORF">ESP62_004605</name>
</gene>
<name>A0A641AQT1_9ACTN</name>
<keyword evidence="2" id="KW-1185">Reference proteome</keyword>
<accession>A0A641AQT1</accession>
<protein>
    <submittedName>
        <fullName evidence="1">Sce7726 family protein</fullName>
    </submittedName>
</protein>
<proteinExistence type="predicted"/>
<dbReference type="Proteomes" id="UP001515100">
    <property type="component" value="Unassembled WGS sequence"/>
</dbReference>
<dbReference type="RefSeq" id="WP_129180952.1">
    <property type="nucleotide sequence ID" value="NZ_JAGIOG010000001.1"/>
</dbReference>
<dbReference type="OrthoDB" id="5020258at2"/>
<evidence type="ECO:0000313" key="1">
    <source>
        <dbReference type="EMBL" id="KAA1380464.1"/>
    </source>
</evidence>
<evidence type="ECO:0000313" key="2">
    <source>
        <dbReference type="Proteomes" id="UP001515100"/>
    </source>
</evidence>
<dbReference type="NCBIfam" id="NF033832">
    <property type="entry name" value="sce7726_fam"/>
    <property type="match status" value="1"/>
</dbReference>
<sequence length="289" mass="31543">MASTAPTVARSAAQVFTTRSFRPLLAHGASPALDTIIVRLRSDLDLPQDCSNAEVVDAAYKVLAQSYRNEYVYKNLIASKIFVGRHRAANSVLLNEFAIGGSVADAVFVNGEATVYEIKTELDNPEKLIGQLADYYRAVPLVNVVVHETAVDRYAKQLEGTPAGLISVGQRWHLSGVKTAVATSEALCIRTMLNTLRVAEAQAALVRLGADVPDVPNGRRYDAYLQIAMQFEPSDFHAAWRAAIKARQLRGDVSFHRDPTLFPLRALLAQLDPTSVEGANLRAWLSIKG</sequence>
<comment type="caution">
    <text evidence="1">The sequence shown here is derived from an EMBL/GenBank/DDBJ whole genome shotgun (WGS) entry which is preliminary data.</text>
</comment>
<dbReference type="AlphaFoldDB" id="A0A641AQT1"/>
<dbReference type="InterPro" id="IPR047729">
    <property type="entry name" value="Sce7726-like"/>
</dbReference>